<dbReference type="AlphaFoldDB" id="A0A9N8D7Y3"/>
<evidence type="ECO:0000256" key="11">
    <source>
        <dbReference type="SAM" id="MobiDB-lite"/>
    </source>
</evidence>
<dbReference type="InterPro" id="IPR035969">
    <property type="entry name" value="Rab-GAP_TBC_sf"/>
</dbReference>
<dbReference type="Pfam" id="PF07534">
    <property type="entry name" value="TLD"/>
    <property type="match status" value="1"/>
</dbReference>
<feature type="region of interest" description="Disordered" evidence="11">
    <location>
        <begin position="318"/>
        <end position="349"/>
    </location>
</feature>
<evidence type="ECO:0000256" key="5">
    <source>
        <dbReference type="ARBA" id="ARBA00023018"/>
    </source>
</evidence>
<evidence type="ECO:0000256" key="2">
    <source>
        <dbReference type="ARBA" id="ARBA00004173"/>
    </source>
</evidence>
<dbReference type="GO" id="GO:0012505">
    <property type="term" value="C:endomembrane system"/>
    <property type="evidence" value="ECO:0007669"/>
    <property type="project" value="UniProtKB-SubCell"/>
</dbReference>
<evidence type="ECO:0000256" key="7">
    <source>
        <dbReference type="ARBA" id="ARBA00023136"/>
    </source>
</evidence>
<evidence type="ECO:0000256" key="10">
    <source>
        <dbReference type="ARBA" id="ARBA00040604"/>
    </source>
</evidence>
<evidence type="ECO:0000256" key="3">
    <source>
        <dbReference type="ARBA" id="ARBA00004184"/>
    </source>
</evidence>
<evidence type="ECO:0000256" key="6">
    <source>
        <dbReference type="ARBA" id="ARBA00023128"/>
    </source>
</evidence>
<reference evidence="13" key="1">
    <citation type="submission" date="2020-06" db="EMBL/GenBank/DDBJ databases">
        <authorList>
            <consortium name="Plant Systems Biology data submission"/>
        </authorList>
    </citation>
    <scope>NUCLEOTIDE SEQUENCE</scope>
    <source>
        <strain evidence="13">D6</strain>
    </source>
</reference>
<dbReference type="EMBL" id="CAICTM010000025">
    <property type="protein sequence ID" value="CAB9497754.1"/>
    <property type="molecule type" value="Genomic_DNA"/>
</dbReference>
<dbReference type="InterPro" id="IPR006571">
    <property type="entry name" value="TLDc_dom"/>
</dbReference>
<dbReference type="SMART" id="SM00584">
    <property type="entry name" value="TLDc"/>
    <property type="match status" value="1"/>
</dbReference>
<comment type="similarity">
    <text evidence="4">Belongs to the OXR1 family.</text>
</comment>
<feature type="compositionally biased region" description="Low complexity" evidence="11">
    <location>
        <begin position="581"/>
        <end position="592"/>
    </location>
</feature>
<sequence length="667" mass="75447">MADASSEPPPTLGEMFITSVDTLEGKQIDLRVALGWNDRPPLLVEKGSWRKRERPEDPALLKGMLRKGIPPVLRCAVWLSNIIATVHPHQPPEYSQEYRTLAKVRALDLAYQNLLQRTISSKDSNIHDETTWKDLNTPNFGNNLEKFLEPTITVKRVMIGVDQVLGVIEYSPILPTLCELLLSHMSESYVFCALREMAHAPNWYFPTYRREYAAWVNAFCDILERLHPTTANFYKLHGVWNVPGMAPIFRDFFTDLLPKEYVLRILDIYTLEGSKVIFRFGVALLVLFKMDQSSNGSNNRLDSSDVFDSTRSVPEIELTGLDSNKDGDNNNNDDEKEEDVEDQQQEQEDEDFDVWEALKLWTHDERFNFEFLVKKAYGVHGQRRPRRFPRRNIMARIIKMEEERLLNDPSLDTSDVAPSRPLGITEPFVHPELDRDELGNYDKKPPDVVMAQPTVNRVLLASWLPLSLRMTKLELLFSTNHHGRTLDMFYTRVKDFKHTVLLAEVFVPGSHTGTSNGGSNGNSNDGKTIIGCYASQAWRASNQVYGDGECILFRLAPDPKSWKWNPRNKEITLEEDGGKTNGSASGAGLNNNSSHNNTALLEQFMVGTQSYISMGGNPDGSCGLRFNEDFTRAESSPAVGFDNEPLAGIKGDLDIGLVEVYGLKRPT</sequence>
<dbReference type="PROSITE" id="PS51886">
    <property type="entry name" value="TLDC"/>
    <property type="match status" value="1"/>
</dbReference>
<dbReference type="OrthoDB" id="41533at2759"/>
<evidence type="ECO:0000313" key="14">
    <source>
        <dbReference type="Proteomes" id="UP001153069"/>
    </source>
</evidence>
<evidence type="ECO:0000313" key="13">
    <source>
        <dbReference type="EMBL" id="CAB9497754.1"/>
    </source>
</evidence>
<evidence type="ECO:0000259" key="12">
    <source>
        <dbReference type="PROSITE" id="PS51886"/>
    </source>
</evidence>
<dbReference type="GO" id="GO:0005739">
    <property type="term" value="C:mitochondrion"/>
    <property type="evidence" value="ECO:0007669"/>
    <property type="project" value="UniProtKB-SubCell"/>
</dbReference>
<dbReference type="Gene3D" id="1.10.472.80">
    <property type="entry name" value="Ypt/Rab-GAP domain of gyp1p, domain 3"/>
    <property type="match status" value="1"/>
</dbReference>
<dbReference type="SUPFAM" id="SSF47923">
    <property type="entry name" value="Ypt/Rab-GAP domain of gyp1p"/>
    <property type="match status" value="1"/>
</dbReference>
<evidence type="ECO:0000256" key="9">
    <source>
        <dbReference type="ARBA" id="ARBA00034103"/>
    </source>
</evidence>
<keyword evidence="6" id="KW-0496">Mitochondrion</keyword>
<feature type="compositionally biased region" description="Acidic residues" evidence="11">
    <location>
        <begin position="331"/>
        <end position="349"/>
    </location>
</feature>
<comment type="caution">
    <text evidence="13">The sequence shown here is derived from an EMBL/GenBank/DDBJ whole genome shotgun (WGS) entry which is preliminary data.</text>
</comment>
<dbReference type="PANTHER" id="PTHR23354:SF62">
    <property type="entry name" value="MUSTARD, ISOFORM V"/>
    <property type="match status" value="1"/>
</dbReference>
<keyword evidence="7" id="KW-0472">Membrane</keyword>
<dbReference type="Proteomes" id="UP001153069">
    <property type="component" value="Unassembled WGS sequence"/>
</dbReference>
<dbReference type="GO" id="GO:0030659">
    <property type="term" value="C:cytoplasmic vesicle membrane"/>
    <property type="evidence" value="ECO:0007669"/>
    <property type="project" value="UniProtKB-SubCell"/>
</dbReference>
<feature type="domain" description="TLDc" evidence="12">
    <location>
        <begin position="457"/>
        <end position="664"/>
    </location>
</feature>
<accession>A0A9N8D7Y3</accession>
<gene>
    <name evidence="13" type="ORF">SEMRO_25_G016970.1</name>
</gene>
<dbReference type="PANTHER" id="PTHR23354">
    <property type="entry name" value="NUCLEOLAR PROTEIN 7/ESTROGEN RECEPTOR COACTIVATOR-RELATED"/>
    <property type="match status" value="1"/>
</dbReference>
<keyword evidence="8" id="KW-0968">Cytoplasmic vesicle</keyword>
<protein>
    <recommendedName>
        <fullName evidence="10">Oxidation resistance protein 1</fullName>
    </recommendedName>
</protein>
<organism evidence="13 14">
    <name type="scientific">Seminavis robusta</name>
    <dbReference type="NCBI Taxonomy" id="568900"/>
    <lineage>
        <taxon>Eukaryota</taxon>
        <taxon>Sar</taxon>
        <taxon>Stramenopiles</taxon>
        <taxon>Ochrophyta</taxon>
        <taxon>Bacillariophyta</taxon>
        <taxon>Bacillariophyceae</taxon>
        <taxon>Bacillariophycidae</taxon>
        <taxon>Naviculales</taxon>
        <taxon>Naviculaceae</taxon>
        <taxon>Seminavis</taxon>
    </lineage>
</organism>
<name>A0A9N8D7Y3_9STRA</name>
<dbReference type="SMART" id="SM00164">
    <property type="entry name" value="TBC"/>
    <property type="match status" value="1"/>
</dbReference>
<dbReference type="InterPro" id="IPR000195">
    <property type="entry name" value="Rab-GAP-TBC_dom"/>
</dbReference>
<evidence type="ECO:0000256" key="1">
    <source>
        <dbReference type="ARBA" id="ARBA00004156"/>
    </source>
</evidence>
<keyword evidence="14" id="KW-1185">Reference proteome</keyword>
<evidence type="ECO:0000256" key="8">
    <source>
        <dbReference type="ARBA" id="ARBA00023329"/>
    </source>
</evidence>
<comment type="subcellular location">
    <subcellularLocation>
        <location evidence="1">Cytoplasmic vesicle membrane</location>
    </subcellularLocation>
    <subcellularLocation>
        <location evidence="3">Endomembrane system</location>
        <topology evidence="3">Peripheral membrane protein</topology>
    </subcellularLocation>
    <subcellularLocation>
        <location evidence="2">Mitochondrion</location>
    </subcellularLocation>
    <subcellularLocation>
        <location evidence="9">Synapse</location>
    </subcellularLocation>
</comment>
<dbReference type="Pfam" id="PF00566">
    <property type="entry name" value="RabGAP-TBC"/>
    <property type="match status" value="1"/>
</dbReference>
<feature type="region of interest" description="Disordered" evidence="11">
    <location>
        <begin position="571"/>
        <end position="592"/>
    </location>
</feature>
<proteinExistence type="inferred from homology"/>
<keyword evidence="5" id="KW-0770">Synapse</keyword>
<evidence type="ECO:0000256" key="4">
    <source>
        <dbReference type="ARBA" id="ARBA00009540"/>
    </source>
</evidence>